<keyword evidence="3" id="KW-1185">Reference proteome</keyword>
<dbReference type="STRING" id="1121391.SAMN02745206_01107"/>
<keyword evidence="1" id="KW-0472">Membrane</keyword>
<dbReference type="SUPFAM" id="SSF48695">
    <property type="entry name" value="Multiheme cytochromes"/>
    <property type="match status" value="1"/>
</dbReference>
<dbReference type="NCBIfam" id="TIGR01909">
    <property type="entry name" value="C_GCAxxG_C_C"/>
    <property type="match status" value="1"/>
</dbReference>
<gene>
    <name evidence="2" type="ORF">SAMN02745206_01107</name>
</gene>
<dbReference type="InterPro" id="IPR036280">
    <property type="entry name" value="Multihaem_cyt_sf"/>
</dbReference>
<evidence type="ECO:0000313" key="2">
    <source>
        <dbReference type="EMBL" id="SHE96600.1"/>
    </source>
</evidence>
<dbReference type="EMBL" id="FQVB01000009">
    <property type="protein sequence ID" value="SHE96600.1"/>
    <property type="molecule type" value="Genomic_DNA"/>
</dbReference>
<keyword evidence="1" id="KW-1133">Transmembrane helix</keyword>
<dbReference type="RefSeq" id="WP_073037754.1">
    <property type="nucleotide sequence ID" value="NZ_FQVB01000009.1"/>
</dbReference>
<dbReference type="AlphaFoldDB" id="A0A1M4XT81"/>
<protein>
    <submittedName>
        <fullName evidence="2">C_GCAxxG_C_C family probable redox protein</fullName>
    </submittedName>
</protein>
<organism evidence="2 3">
    <name type="scientific">Desulfacinum infernum DSM 9756</name>
    <dbReference type="NCBI Taxonomy" id="1121391"/>
    <lineage>
        <taxon>Bacteria</taxon>
        <taxon>Pseudomonadati</taxon>
        <taxon>Thermodesulfobacteriota</taxon>
        <taxon>Syntrophobacteria</taxon>
        <taxon>Syntrophobacterales</taxon>
        <taxon>Syntrophobacteraceae</taxon>
        <taxon>Desulfacinum</taxon>
    </lineage>
</organism>
<dbReference type="InterPro" id="IPR010181">
    <property type="entry name" value="CGCAxxGCC_motif"/>
</dbReference>
<dbReference type="OrthoDB" id="3192408at2"/>
<sequence>MKTRSAGTVSDLPELFRKKSENLYRHHRWYCSEAVLLTFNRAFGCELPDEVVVGLASGLPEGLGGSGCVCGAVSGAAVALGLVVGAAKGLRSRKDVRAAVAELHERFKEQFGATCCRTLTRKVRHDPKLHFDHCAGVTGAAAELAVRILLEQWPELARRANKGYLRKTEGALSGRLKKAALLLP</sequence>
<reference evidence="3" key="1">
    <citation type="submission" date="2016-11" db="EMBL/GenBank/DDBJ databases">
        <authorList>
            <person name="Varghese N."/>
            <person name="Submissions S."/>
        </authorList>
    </citation>
    <scope>NUCLEOTIDE SEQUENCE [LARGE SCALE GENOMIC DNA]</scope>
    <source>
        <strain evidence="3">DSM 9756</strain>
    </source>
</reference>
<dbReference type="Pfam" id="PF09719">
    <property type="entry name" value="C_GCAxxG_C_C"/>
    <property type="match status" value="1"/>
</dbReference>
<evidence type="ECO:0000256" key="1">
    <source>
        <dbReference type="SAM" id="Phobius"/>
    </source>
</evidence>
<evidence type="ECO:0000313" key="3">
    <source>
        <dbReference type="Proteomes" id="UP000184076"/>
    </source>
</evidence>
<keyword evidence="1" id="KW-0812">Transmembrane</keyword>
<proteinExistence type="predicted"/>
<name>A0A1M4XT81_9BACT</name>
<accession>A0A1M4XT81</accession>
<dbReference type="Proteomes" id="UP000184076">
    <property type="component" value="Unassembled WGS sequence"/>
</dbReference>
<feature type="transmembrane region" description="Helical" evidence="1">
    <location>
        <begin position="63"/>
        <end position="87"/>
    </location>
</feature>